<dbReference type="AlphaFoldDB" id="A0A091GZY9"/>
<evidence type="ECO:0000313" key="1">
    <source>
        <dbReference type="EMBL" id="KFO88097.1"/>
    </source>
</evidence>
<dbReference type="PANTHER" id="PTHR35256:SF1">
    <property type="entry name" value="EXPRESSED SEQUENCE AI429214"/>
    <property type="match status" value="1"/>
</dbReference>
<feature type="non-terminal residue" evidence="1">
    <location>
        <position position="97"/>
    </location>
</feature>
<gene>
    <name evidence="1" type="ORF">N320_06066</name>
</gene>
<accession>A0A091GZY9</accession>
<reference evidence="1 2" key="1">
    <citation type="submission" date="2014-04" db="EMBL/GenBank/DDBJ databases">
        <title>Genome evolution of avian class.</title>
        <authorList>
            <person name="Zhang G."/>
            <person name="Li C."/>
        </authorList>
    </citation>
    <scope>NUCLEOTIDE SEQUENCE [LARGE SCALE GENOMIC DNA]</scope>
    <source>
        <strain evidence="1">BGI_N320</strain>
    </source>
</reference>
<protein>
    <submittedName>
        <fullName evidence="1">Uncharacterized protein C8orf48</fullName>
    </submittedName>
</protein>
<dbReference type="PANTHER" id="PTHR35256">
    <property type="entry name" value="CHROMOSOME 8 OPEN READING FRAME 48"/>
    <property type="match status" value="1"/>
</dbReference>
<organism evidence="1 2">
    <name type="scientific">Buceros rhinoceros silvestris</name>
    <dbReference type="NCBI Taxonomy" id="175836"/>
    <lineage>
        <taxon>Eukaryota</taxon>
        <taxon>Metazoa</taxon>
        <taxon>Chordata</taxon>
        <taxon>Craniata</taxon>
        <taxon>Vertebrata</taxon>
        <taxon>Euteleostomi</taxon>
        <taxon>Archelosauria</taxon>
        <taxon>Archosauria</taxon>
        <taxon>Dinosauria</taxon>
        <taxon>Saurischia</taxon>
        <taxon>Theropoda</taxon>
        <taxon>Coelurosauria</taxon>
        <taxon>Aves</taxon>
        <taxon>Neognathae</taxon>
        <taxon>Neoaves</taxon>
        <taxon>Telluraves</taxon>
        <taxon>Coraciimorphae</taxon>
        <taxon>Bucerotiformes</taxon>
        <taxon>Bucerotidae</taxon>
        <taxon>Buceros</taxon>
    </lineage>
</organism>
<proteinExistence type="predicted"/>
<dbReference type="InterPro" id="IPR027932">
    <property type="entry name" value="DUF4606"/>
</dbReference>
<name>A0A091GZY9_BUCRH</name>
<sequence>CFVPERLMNRIHLKNIRETMTQVTEAQIHEPSECPDCQKKEAELAQITFLRQKKTLMESALIQEKSEEQIYFMDVLTHTGETLRSFPKPSEEPRSLW</sequence>
<dbReference type="Pfam" id="PF15379">
    <property type="entry name" value="DUF4606"/>
    <property type="match status" value="1"/>
</dbReference>
<evidence type="ECO:0000313" key="2">
    <source>
        <dbReference type="Proteomes" id="UP000054064"/>
    </source>
</evidence>
<feature type="non-terminal residue" evidence="1">
    <location>
        <position position="1"/>
    </location>
</feature>
<dbReference type="EMBL" id="KL516156">
    <property type="protein sequence ID" value="KFO88097.1"/>
    <property type="molecule type" value="Genomic_DNA"/>
</dbReference>
<dbReference type="Proteomes" id="UP000054064">
    <property type="component" value="Unassembled WGS sequence"/>
</dbReference>
<keyword evidence="2" id="KW-1185">Reference proteome</keyword>